<proteinExistence type="predicted"/>
<sequence>MYSNGKNTAHSGEGRLVGNIINFVIFFVIFAAGIYTLGYWELDNAWWPTLAGFALMFLAFAIPMHLMGRSEKSEDLVAASTASQK</sequence>
<keyword evidence="4" id="KW-1185">Reference proteome</keyword>
<name>A0A5B8IT95_9MICC</name>
<feature type="transmembrane region" description="Helical" evidence="1">
    <location>
        <begin position="46"/>
        <end position="66"/>
    </location>
</feature>
<evidence type="ECO:0000313" key="3">
    <source>
        <dbReference type="EMBL" id="UUX59771.1"/>
    </source>
</evidence>
<evidence type="ECO:0000256" key="1">
    <source>
        <dbReference type="SAM" id="Phobius"/>
    </source>
</evidence>
<dbReference type="KEGG" id="gar:AOZ07_04450"/>
<evidence type="ECO:0000313" key="5">
    <source>
        <dbReference type="Proteomes" id="UP001060018"/>
    </source>
</evidence>
<protein>
    <submittedName>
        <fullName evidence="3">Uncharacterized protein</fullName>
    </submittedName>
</protein>
<dbReference type="Proteomes" id="UP001060018">
    <property type="component" value="Chromosome"/>
</dbReference>
<keyword evidence="1" id="KW-0812">Transmembrane</keyword>
<dbReference type="RefSeq" id="WP_060700896.1">
    <property type="nucleotide sequence ID" value="NZ_CP012750.1"/>
</dbReference>
<dbReference type="AlphaFoldDB" id="A0A5B8IT95"/>
<dbReference type="Proteomes" id="UP000320717">
    <property type="component" value="Chromosome"/>
</dbReference>
<evidence type="ECO:0000313" key="4">
    <source>
        <dbReference type="Proteomes" id="UP000320717"/>
    </source>
</evidence>
<reference evidence="2 4" key="1">
    <citation type="submission" date="2019-07" db="EMBL/GenBank/DDBJ databases">
        <title>Complete Genome Sequence of drought tolerant Plant Growth-Promoting Rhizobacterium Glutamicibacter halophytocola DR408.</title>
        <authorList>
            <person name="Nishu S.D."/>
            <person name="Lee T.K."/>
        </authorList>
    </citation>
    <scope>NUCLEOTIDE SEQUENCE [LARGE SCALE GENOMIC DNA]</scope>
    <source>
        <strain evidence="2 4">DR408</strain>
    </source>
</reference>
<keyword evidence="1" id="KW-0472">Membrane</keyword>
<keyword evidence="1" id="KW-1133">Transmembrane helix</keyword>
<accession>A0A5B8IT95</accession>
<evidence type="ECO:0000313" key="2">
    <source>
        <dbReference type="EMBL" id="QDY67588.1"/>
    </source>
</evidence>
<reference evidence="3" key="2">
    <citation type="journal article" date="2022" name="Pest Manag. Sci.">
        <title>Glutamicibacter halophytocola-mediated host fitness of potato tuber moth on Solanaceae crops.</title>
        <authorList>
            <person name="Wang W."/>
            <person name="Xiao G."/>
            <person name="Du G."/>
            <person name="Chang L."/>
            <person name="Yang Y."/>
            <person name="Ye J."/>
            <person name="Chen B."/>
        </authorList>
    </citation>
    <scope>NUCLEOTIDE SEQUENCE</scope>
    <source>
        <strain evidence="3">S2</strain>
    </source>
</reference>
<dbReference type="EMBL" id="CP042260">
    <property type="protein sequence ID" value="QDY67588.1"/>
    <property type="molecule type" value="Genomic_DNA"/>
</dbReference>
<feature type="transmembrane region" description="Helical" evidence="1">
    <location>
        <begin position="20"/>
        <end position="40"/>
    </location>
</feature>
<gene>
    <name evidence="2" type="ORF">FQA45_15465</name>
    <name evidence="3" type="ORF">NUH22_03880</name>
</gene>
<organism evidence="3 5">
    <name type="scientific">Glutamicibacter halophytocola</name>
    <dbReference type="NCBI Taxonomy" id="1933880"/>
    <lineage>
        <taxon>Bacteria</taxon>
        <taxon>Bacillati</taxon>
        <taxon>Actinomycetota</taxon>
        <taxon>Actinomycetes</taxon>
        <taxon>Micrococcales</taxon>
        <taxon>Micrococcaceae</taxon>
        <taxon>Glutamicibacter</taxon>
    </lineage>
</organism>
<dbReference type="EMBL" id="CP102487">
    <property type="protein sequence ID" value="UUX59771.1"/>
    <property type="molecule type" value="Genomic_DNA"/>
</dbReference>